<dbReference type="InterPro" id="IPR008965">
    <property type="entry name" value="CBM2/CBM3_carb-bd_dom_sf"/>
</dbReference>
<evidence type="ECO:0000256" key="5">
    <source>
        <dbReference type="SAM" id="SignalP"/>
    </source>
</evidence>
<keyword evidence="5" id="KW-0732">Signal</keyword>
<evidence type="ECO:0000313" key="8">
    <source>
        <dbReference type="Proteomes" id="UP000277671"/>
    </source>
</evidence>
<comment type="caution">
    <text evidence="7">The sequence shown here is derived from an EMBL/GenBank/DDBJ whole genome shotgun (WGS) entry which is preliminary data.</text>
</comment>
<dbReference type="InterPro" id="IPR018366">
    <property type="entry name" value="CBM2_CS"/>
</dbReference>
<dbReference type="RefSeq" id="WP_121160489.1">
    <property type="nucleotide sequence ID" value="NZ_RBKT01000001.1"/>
</dbReference>
<dbReference type="SMART" id="SM00637">
    <property type="entry name" value="CBD_II"/>
    <property type="match status" value="1"/>
</dbReference>
<proteinExistence type="predicted"/>
<feature type="chain" id="PRO_5019821924" evidence="5">
    <location>
        <begin position="30"/>
        <end position="379"/>
    </location>
</feature>
<dbReference type="InterPro" id="IPR051532">
    <property type="entry name" value="Ester_Hydrolysis_Enzymes"/>
</dbReference>
<feature type="region of interest" description="Disordered" evidence="4">
    <location>
        <begin position="243"/>
        <end position="280"/>
    </location>
</feature>
<dbReference type="InterPro" id="IPR036514">
    <property type="entry name" value="SGNH_hydro_sf"/>
</dbReference>
<dbReference type="OrthoDB" id="468550at2"/>
<dbReference type="PROSITE" id="PS51173">
    <property type="entry name" value="CBM2"/>
    <property type="match status" value="1"/>
</dbReference>
<dbReference type="Gene3D" id="2.60.40.290">
    <property type="match status" value="1"/>
</dbReference>
<accession>A0A495JUL5</accession>
<dbReference type="Gene3D" id="3.40.50.1110">
    <property type="entry name" value="SGNH hydrolase"/>
    <property type="match status" value="1"/>
</dbReference>
<evidence type="ECO:0000256" key="4">
    <source>
        <dbReference type="SAM" id="MobiDB-lite"/>
    </source>
</evidence>
<dbReference type="Pfam" id="PF00553">
    <property type="entry name" value="CBM_2"/>
    <property type="match status" value="1"/>
</dbReference>
<dbReference type="InterPro" id="IPR013830">
    <property type="entry name" value="SGNH_hydro"/>
</dbReference>
<dbReference type="GO" id="GO:0004553">
    <property type="term" value="F:hydrolase activity, hydrolyzing O-glycosyl compounds"/>
    <property type="evidence" value="ECO:0007669"/>
    <property type="project" value="InterPro"/>
</dbReference>
<keyword evidence="2" id="KW-0326">Glycosidase</keyword>
<sequence length="379" mass="39278">MLRKPLGQAALAALAVLLGLVITTPSLRAASTPATTLAPVRVMPLGDSITGSPGCWRSMLWNRLQSTGYTNIDFVGTLGPQGCGQAYDGDNEGHGGALVTNVANQNQLPGWLAATRPDIVLMHFGTNDVWSNVAPATILAAYGKLVDQMRVNNPAMKVLVAQIIPMAPSSCAECGQRVVALNNAIAGWVGSKNTAQSPVVRVDQWTGFSTGSDTYDGVHPNASGDQKMADRWYPALTAALGGITPTTSPTVDPTPTRPPTVSPTPTRTPTTAPPTTAPPIGGCTATYRVIGQWQGGFQAEVTVRNGSTGTFAGWAAYWSFGAGQRVSQSWNATVSQSDTNVSARNVAWNGNLAPGATATFGFIANGDGANPVPTVTCTA</sequence>
<keyword evidence="3" id="KW-0119">Carbohydrate metabolism</keyword>
<evidence type="ECO:0000313" key="7">
    <source>
        <dbReference type="EMBL" id="RKR92511.1"/>
    </source>
</evidence>
<dbReference type="PANTHER" id="PTHR30383:SF2">
    <property type="entry name" value="CELLULOSE-BINDING PROTEIN"/>
    <property type="match status" value="1"/>
</dbReference>
<dbReference type="GO" id="GO:0000272">
    <property type="term" value="P:polysaccharide catabolic process"/>
    <property type="evidence" value="ECO:0007669"/>
    <property type="project" value="UniProtKB-KW"/>
</dbReference>
<dbReference type="SUPFAM" id="SSF49384">
    <property type="entry name" value="Carbohydrate-binding domain"/>
    <property type="match status" value="1"/>
</dbReference>
<dbReference type="GO" id="GO:0004622">
    <property type="term" value="F:phosphatidylcholine lysophospholipase activity"/>
    <property type="evidence" value="ECO:0007669"/>
    <property type="project" value="TreeGrafter"/>
</dbReference>
<keyword evidence="8" id="KW-1185">Reference proteome</keyword>
<name>A0A495JUL5_9ACTN</name>
<dbReference type="AlphaFoldDB" id="A0A495JUL5"/>
<keyword evidence="3" id="KW-0624">Polysaccharide degradation</keyword>
<dbReference type="PANTHER" id="PTHR30383">
    <property type="entry name" value="THIOESTERASE 1/PROTEASE 1/LYSOPHOSPHOLIPASE L1"/>
    <property type="match status" value="1"/>
</dbReference>
<feature type="signal peptide" evidence="5">
    <location>
        <begin position="1"/>
        <end position="29"/>
    </location>
</feature>
<feature type="compositionally biased region" description="Low complexity" evidence="4">
    <location>
        <begin position="244"/>
        <end position="254"/>
    </location>
</feature>
<evidence type="ECO:0000256" key="2">
    <source>
        <dbReference type="ARBA" id="ARBA00023295"/>
    </source>
</evidence>
<dbReference type="SUPFAM" id="SSF52266">
    <property type="entry name" value="SGNH hydrolase"/>
    <property type="match status" value="1"/>
</dbReference>
<keyword evidence="1" id="KW-0378">Hydrolase</keyword>
<evidence type="ECO:0000256" key="3">
    <source>
        <dbReference type="ARBA" id="ARBA00023326"/>
    </source>
</evidence>
<dbReference type="Pfam" id="PF13472">
    <property type="entry name" value="Lipase_GDSL_2"/>
    <property type="match status" value="1"/>
</dbReference>
<feature type="domain" description="CBM2" evidence="6">
    <location>
        <begin position="276"/>
        <end position="379"/>
    </location>
</feature>
<dbReference type="CDD" id="cd01833">
    <property type="entry name" value="XynB_like"/>
    <property type="match status" value="1"/>
</dbReference>
<protein>
    <submittedName>
        <fullName evidence="7">Lysophospholipase L1-like esterase</fullName>
    </submittedName>
</protein>
<dbReference type="InterPro" id="IPR001919">
    <property type="entry name" value="CBD2"/>
</dbReference>
<dbReference type="GO" id="GO:0030247">
    <property type="term" value="F:polysaccharide binding"/>
    <property type="evidence" value="ECO:0007669"/>
    <property type="project" value="UniProtKB-UniRule"/>
</dbReference>
<evidence type="ECO:0000259" key="6">
    <source>
        <dbReference type="PROSITE" id="PS51173"/>
    </source>
</evidence>
<dbReference type="InterPro" id="IPR012291">
    <property type="entry name" value="CBM2_carb-bd_dom_sf"/>
</dbReference>
<organism evidence="7 8">
    <name type="scientific">Micromonospora pisi</name>
    <dbReference type="NCBI Taxonomy" id="589240"/>
    <lineage>
        <taxon>Bacteria</taxon>
        <taxon>Bacillati</taxon>
        <taxon>Actinomycetota</taxon>
        <taxon>Actinomycetes</taxon>
        <taxon>Micromonosporales</taxon>
        <taxon>Micromonosporaceae</taxon>
        <taxon>Micromonospora</taxon>
    </lineage>
</organism>
<dbReference type="EMBL" id="RBKT01000001">
    <property type="protein sequence ID" value="RKR92511.1"/>
    <property type="molecule type" value="Genomic_DNA"/>
</dbReference>
<gene>
    <name evidence="7" type="ORF">BDK92_6952</name>
</gene>
<reference evidence="7 8" key="1">
    <citation type="submission" date="2018-10" db="EMBL/GenBank/DDBJ databases">
        <title>Sequencing the genomes of 1000 actinobacteria strains.</title>
        <authorList>
            <person name="Klenk H.-P."/>
        </authorList>
    </citation>
    <scope>NUCLEOTIDE SEQUENCE [LARGE SCALE GENOMIC DNA]</scope>
    <source>
        <strain evidence="7 8">DSM 45175</strain>
    </source>
</reference>
<dbReference type="PROSITE" id="PS00561">
    <property type="entry name" value="CBM2_A"/>
    <property type="match status" value="1"/>
</dbReference>
<evidence type="ECO:0000256" key="1">
    <source>
        <dbReference type="ARBA" id="ARBA00022801"/>
    </source>
</evidence>
<dbReference type="Proteomes" id="UP000277671">
    <property type="component" value="Unassembled WGS sequence"/>
</dbReference>